<gene>
    <name evidence="2" type="ORF">EJ05DRAFT_503482</name>
</gene>
<feature type="compositionally biased region" description="Low complexity" evidence="1">
    <location>
        <begin position="1"/>
        <end position="21"/>
    </location>
</feature>
<dbReference type="Proteomes" id="UP000799437">
    <property type="component" value="Unassembled WGS sequence"/>
</dbReference>
<dbReference type="GeneID" id="54488480"/>
<name>A0A6A6W0S7_9PEZI</name>
<sequence length="127" mass="14265">MSSRSLSTTSSAASTVSSTRSHYLHPSACNTLRCPGKCKRSLAKDTFTSPSLRSQPTLEALRYMDYTYESEVDDEEDELSRYNTQHSFGSVIVDHDKLTARSRKKGDNCKLVKLTGWFYRATGKVAR</sequence>
<reference evidence="2" key="1">
    <citation type="journal article" date="2020" name="Stud. Mycol.">
        <title>101 Dothideomycetes genomes: a test case for predicting lifestyles and emergence of pathogens.</title>
        <authorList>
            <person name="Haridas S."/>
            <person name="Albert R."/>
            <person name="Binder M."/>
            <person name="Bloem J."/>
            <person name="Labutti K."/>
            <person name="Salamov A."/>
            <person name="Andreopoulos B."/>
            <person name="Baker S."/>
            <person name="Barry K."/>
            <person name="Bills G."/>
            <person name="Bluhm B."/>
            <person name="Cannon C."/>
            <person name="Castanera R."/>
            <person name="Culley D."/>
            <person name="Daum C."/>
            <person name="Ezra D."/>
            <person name="Gonzalez J."/>
            <person name="Henrissat B."/>
            <person name="Kuo A."/>
            <person name="Liang C."/>
            <person name="Lipzen A."/>
            <person name="Lutzoni F."/>
            <person name="Magnuson J."/>
            <person name="Mondo S."/>
            <person name="Nolan M."/>
            <person name="Ohm R."/>
            <person name="Pangilinan J."/>
            <person name="Park H.-J."/>
            <person name="Ramirez L."/>
            <person name="Alfaro M."/>
            <person name="Sun H."/>
            <person name="Tritt A."/>
            <person name="Yoshinaga Y."/>
            <person name="Zwiers L.-H."/>
            <person name="Turgeon B."/>
            <person name="Goodwin S."/>
            <person name="Spatafora J."/>
            <person name="Crous P."/>
            <person name="Grigoriev I."/>
        </authorList>
    </citation>
    <scope>NUCLEOTIDE SEQUENCE</scope>
    <source>
        <strain evidence="2">CBS 121739</strain>
    </source>
</reference>
<dbReference type="AlphaFoldDB" id="A0A6A6W0S7"/>
<evidence type="ECO:0000313" key="3">
    <source>
        <dbReference type="Proteomes" id="UP000799437"/>
    </source>
</evidence>
<evidence type="ECO:0000256" key="1">
    <source>
        <dbReference type="SAM" id="MobiDB-lite"/>
    </source>
</evidence>
<dbReference type="EMBL" id="ML996578">
    <property type="protein sequence ID" value="KAF2755177.1"/>
    <property type="molecule type" value="Genomic_DNA"/>
</dbReference>
<dbReference type="RefSeq" id="XP_033597628.1">
    <property type="nucleotide sequence ID" value="XM_033747426.1"/>
</dbReference>
<proteinExistence type="predicted"/>
<feature type="region of interest" description="Disordered" evidence="1">
    <location>
        <begin position="1"/>
        <end position="27"/>
    </location>
</feature>
<protein>
    <submittedName>
        <fullName evidence="2">Uncharacterized protein</fullName>
    </submittedName>
</protein>
<keyword evidence="3" id="KW-1185">Reference proteome</keyword>
<accession>A0A6A6W0S7</accession>
<evidence type="ECO:0000313" key="2">
    <source>
        <dbReference type="EMBL" id="KAF2755177.1"/>
    </source>
</evidence>
<organism evidence="2 3">
    <name type="scientific">Pseudovirgaria hyperparasitica</name>
    <dbReference type="NCBI Taxonomy" id="470096"/>
    <lineage>
        <taxon>Eukaryota</taxon>
        <taxon>Fungi</taxon>
        <taxon>Dikarya</taxon>
        <taxon>Ascomycota</taxon>
        <taxon>Pezizomycotina</taxon>
        <taxon>Dothideomycetes</taxon>
        <taxon>Dothideomycetes incertae sedis</taxon>
        <taxon>Acrospermales</taxon>
        <taxon>Acrospermaceae</taxon>
        <taxon>Pseudovirgaria</taxon>
    </lineage>
</organism>